<comment type="subcellular location">
    <subcellularLocation>
        <location evidence="1">Membrane</location>
        <topology evidence="1">Multi-pass membrane protein</topology>
    </subcellularLocation>
</comment>
<organism evidence="9">
    <name type="scientific">Alexandrium catenella</name>
    <name type="common">Red tide dinoflagellate</name>
    <name type="synonym">Gonyaulax catenella</name>
    <dbReference type="NCBI Taxonomy" id="2925"/>
    <lineage>
        <taxon>Eukaryota</taxon>
        <taxon>Sar</taxon>
        <taxon>Alveolata</taxon>
        <taxon>Dinophyceae</taxon>
        <taxon>Gonyaulacales</taxon>
        <taxon>Pyrocystaceae</taxon>
        <taxon>Alexandrium</taxon>
    </lineage>
</organism>
<gene>
    <name evidence="9" type="ORF">ACAT0790_LOCUS8359</name>
</gene>
<dbReference type="SUPFAM" id="SSF47473">
    <property type="entry name" value="EF-hand"/>
    <property type="match status" value="1"/>
</dbReference>
<keyword evidence="4 7" id="KW-1133">Transmembrane helix</keyword>
<dbReference type="GO" id="GO:0016020">
    <property type="term" value="C:membrane"/>
    <property type="evidence" value="ECO:0007669"/>
    <property type="project" value="UniProtKB-SubCell"/>
</dbReference>
<reference evidence="9" key="1">
    <citation type="submission" date="2021-01" db="EMBL/GenBank/DDBJ databases">
        <authorList>
            <person name="Corre E."/>
            <person name="Pelletier E."/>
            <person name="Niang G."/>
            <person name="Scheremetjew M."/>
            <person name="Finn R."/>
            <person name="Kale V."/>
            <person name="Holt S."/>
            <person name="Cochrane G."/>
            <person name="Meng A."/>
            <person name="Brown T."/>
            <person name="Cohen L."/>
        </authorList>
    </citation>
    <scope>NUCLEOTIDE SEQUENCE</scope>
    <source>
        <strain evidence="9">OF101</strain>
    </source>
</reference>
<evidence type="ECO:0000259" key="8">
    <source>
        <dbReference type="PROSITE" id="PS50222"/>
    </source>
</evidence>
<evidence type="ECO:0000256" key="3">
    <source>
        <dbReference type="ARBA" id="ARBA00022837"/>
    </source>
</evidence>
<name>A0A7S1LFR0_ALECA</name>
<dbReference type="PROSITE" id="PS00018">
    <property type="entry name" value="EF_HAND_1"/>
    <property type="match status" value="1"/>
</dbReference>
<dbReference type="Pfam" id="PF00520">
    <property type="entry name" value="Ion_trans"/>
    <property type="match status" value="1"/>
</dbReference>
<keyword evidence="3" id="KW-0106">Calcium</keyword>
<feature type="domain" description="EF-hand" evidence="8">
    <location>
        <begin position="405"/>
        <end position="440"/>
    </location>
</feature>
<feature type="region of interest" description="Disordered" evidence="6">
    <location>
        <begin position="56"/>
        <end position="101"/>
    </location>
</feature>
<evidence type="ECO:0000256" key="7">
    <source>
        <dbReference type="SAM" id="Phobius"/>
    </source>
</evidence>
<evidence type="ECO:0000256" key="5">
    <source>
        <dbReference type="ARBA" id="ARBA00023136"/>
    </source>
</evidence>
<dbReference type="InterPro" id="IPR005821">
    <property type="entry name" value="Ion_trans_dom"/>
</dbReference>
<dbReference type="InterPro" id="IPR002048">
    <property type="entry name" value="EF_hand_dom"/>
</dbReference>
<evidence type="ECO:0000256" key="2">
    <source>
        <dbReference type="ARBA" id="ARBA00022692"/>
    </source>
</evidence>
<feature type="transmembrane region" description="Helical" evidence="7">
    <location>
        <begin position="359"/>
        <end position="381"/>
    </location>
</feature>
<feature type="transmembrane region" description="Helical" evidence="7">
    <location>
        <begin position="280"/>
        <end position="299"/>
    </location>
</feature>
<dbReference type="GO" id="GO:0005509">
    <property type="term" value="F:calcium ion binding"/>
    <property type="evidence" value="ECO:0007669"/>
    <property type="project" value="InterPro"/>
</dbReference>
<dbReference type="CDD" id="cd00051">
    <property type="entry name" value="EFh"/>
    <property type="match status" value="1"/>
</dbReference>
<keyword evidence="5 7" id="KW-0472">Membrane</keyword>
<accession>A0A7S1LFR0</accession>
<evidence type="ECO:0000256" key="6">
    <source>
        <dbReference type="SAM" id="MobiDB-lite"/>
    </source>
</evidence>
<sequence>MAKLQEQFDSAFASASMPGVATGNLGSNAARTTQHASSMEGSLNLTSATCVTPSPPTDMGFGFADNDATPSTDAGPPNGAVQAADEAPRRQGSEPSIKRMKSSGRIKVLAREESGFEWRNGFSFAALVRSTPFELACCLLIGLNTVSSAVEMQYSGCMLAHAINHPDCLHRGWSGAEAAFTAISVIFGVLYIAEFVLRLMALRLQALMDCWMWMDFLLIAFGTMDVIQRLGGDLAIGINPTWMRTLRFVRMVKMIKCVGPDDRFSSLFLVARSVQVSRNALGWTIAILLVVMSCIGMMMGQLLQGHITDGSLSIAERHELFDYFGTFSRMLITMCELTLGNWAPPSRLLMSRVGEAWGLFIIAYRCIFCFAIVNISAAVFITETNRAAAGDDEVAMMRKKKAKEVSDRKILEVFYEIDTSGDGAVNWDEFQEALANPVMRQYLSTLDLDVVDLESLFKLLDDGDGMVQSEEFVRGLSTLRGQAKNVDLLTLMKNVEKMGEIVERLDKGLLIESCTVGGRIRR</sequence>
<dbReference type="PROSITE" id="PS50222">
    <property type="entry name" value="EF_HAND_2"/>
    <property type="match status" value="1"/>
</dbReference>
<dbReference type="InterPro" id="IPR018247">
    <property type="entry name" value="EF_Hand_1_Ca_BS"/>
</dbReference>
<evidence type="ECO:0000256" key="4">
    <source>
        <dbReference type="ARBA" id="ARBA00022989"/>
    </source>
</evidence>
<dbReference type="AlphaFoldDB" id="A0A7S1LFR0"/>
<dbReference type="Gene3D" id="1.20.120.350">
    <property type="entry name" value="Voltage-gated potassium channels. Chain C"/>
    <property type="match status" value="1"/>
</dbReference>
<dbReference type="SUPFAM" id="SSF81324">
    <property type="entry name" value="Voltage-gated potassium channels"/>
    <property type="match status" value="1"/>
</dbReference>
<dbReference type="SMART" id="SM00054">
    <property type="entry name" value="EFh"/>
    <property type="match status" value="2"/>
</dbReference>
<dbReference type="Gene3D" id="1.10.238.10">
    <property type="entry name" value="EF-hand"/>
    <property type="match status" value="1"/>
</dbReference>
<evidence type="ECO:0000256" key="1">
    <source>
        <dbReference type="ARBA" id="ARBA00004141"/>
    </source>
</evidence>
<dbReference type="GO" id="GO:0005216">
    <property type="term" value="F:monoatomic ion channel activity"/>
    <property type="evidence" value="ECO:0007669"/>
    <property type="project" value="InterPro"/>
</dbReference>
<evidence type="ECO:0000313" key="9">
    <source>
        <dbReference type="EMBL" id="CAD9103099.1"/>
    </source>
</evidence>
<dbReference type="InterPro" id="IPR011992">
    <property type="entry name" value="EF-hand-dom_pair"/>
</dbReference>
<protein>
    <recommendedName>
        <fullName evidence="8">EF-hand domain-containing protein</fullName>
    </recommendedName>
</protein>
<feature type="transmembrane region" description="Helical" evidence="7">
    <location>
        <begin position="178"/>
        <end position="197"/>
    </location>
</feature>
<keyword evidence="2 7" id="KW-0812">Transmembrane</keyword>
<dbReference type="EMBL" id="HBGE01014214">
    <property type="protein sequence ID" value="CAD9103099.1"/>
    <property type="molecule type" value="Transcribed_RNA"/>
</dbReference>
<dbReference type="Pfam" id="PF13202">
    <property type="entry name" value="EF-hand_5"/>
    <property type="match status" value="1"/>
</dbReference>
<proteinExistence type="predicted"/>
<dbReference type="InterPro" id="IPR027359">
    <property type="entry name" value="Volt_channel_dom_sf"/>
</dbReference>